<proteinExistence type="predicted"/>
<evidence type="ECO:0000313" key="6">
    <source>
        <dbReference type="Proteomes" id="UP000054911"/>
    </source>
</evidence>
<dbReference type="InterPro" id="IPR015637">
    <property type="entry name" value="MUG/TDG"/>
</dbReference>
<dbReference type="SMART" id="SM00987">
    <property type="entry name" value="UreE_C"/>
    <property type="match status" value="1"/>
</dbReference>
<protein>
    <submittedName>
        <fullName evidence="5">DNA glycosylase</fullName>
    </submittedName>
</protein>
<gene>
    <name evidence="5" type="ORF">AWB80_00550</name>
</gene>
<dbReference type="PANTHER" id="PTHR12159:SF9">
    <property type="entry name" value="G_T MISMATCH-SPECIFIC THYMINE DNA GLYCOSYLASE"/>
    <property type="match status" value="1"/>
</dbReference>
<dbReference type="GO" id="GO:0008263">
    <property type="term" value="F:pyrimidine-specific mismatch base pair DNA N-glycosylase activity"/>
    <property type="evidence" value="ECO:0007669"/>
    <property type="project" value="TreeGrafter"/>
</dbReference>
<dbReference type="Pfam" id="PF03167">
    <property type="entry name" value="UDG"/>
    <property type="match status" value="1"/>
</dbReference>
<evidence type="ECO:0000313" key="5">
    <source>
        <dbReference type="EMBL" id="SAK43156.1"/>
    </source>
</evidence>
<keyword evidence="1" id="KW-0227">DNA damage</keyword>
<dbReference type="InterPro" id="IPR005122">
    <property type="entry name" value="Uracil-DNA_glycosylase-like"/>
</dbReference>
<reference evidence="5" key="1">
    <citation type="submission" date="2016-01" db="EMBL/GenBank/DDBJ databases">
        <authorList>
            <person name="Peeters C."/>
        </authorList>
    </citation>
    <scope>NUCLEOTIDE SEQUENCE [LARGE SCALE GENOMIC DNA]</scope>
    <source>
        <strain evidence="5">LMG 29323</strain>
    </source>
</reference>
<keyword evidence="3" id="KW-0234">DNA repair</keyword>
<dbReference type="STRING" id="1777141.AWB80_00550"/>
<accession>A0A157ZC92</accession>
<dbReference type="SUPFAM" id="SSF52141">
    <property type="entry name" value="Uracil-DNA glycosylase-like"/>
    <property type="match status" value="1"/>
</dbReference>
<sequence length="186" mass="19908">MIATDSSGTLADILAPSLSVVFCGINPGMLAAATGHHFAGRGNRFWRVVHLAGFTPELLRPEDDRALLRYGCGLTTAVARATARADHLSRVEIEAAASAFERKIEQHAPRYIAFLGKMALSAMTGQREIAWGLQAQTFGGATAWVLPNPSGLNRAFSLDALVDAYRELRIAACPHYADAGSCVTPR</sequence>
<dbReference type="GO" id="GO:0006285">
    <property type="term" value="P:base-excision repair, AP site formation"/>
    <property type="evidence" value="ECO:0007669"/>
    <property type="project" value="InterPro"/>
</dbReference>
<dbReference type="RefSeq" id="WP_244206362.1">
    <property type="nucleotide sequence ID" value="NZ_FCOE02000002.1"/>
</dbReference>
<evidence type="ECO:0000256" key="2">
    <source>
        <dbReference type="ARBA" id="ARBA00022801"/>
    </source>
</evidence>
<keyword evidence="6" id="KW-1185">Reference proteome</keyword>
<dbReference type="InterPro" id="IPR036895">
    <property type="entry name" value="Uracil-DNA_glycosylase-like_sf"/>
</dbReference>
<name>A0A157ZC92_9BURK</name>
<organism evidence="5 6">
    <name type="scientific">Caballeronia pedi</name>
    <dbReference type="NCBI Taxonomy" id="1777141"/>
    <lineage>
        <taxon>Bacteria</taxon>
        <taxon>Pseudomonadati</taxon>
        <taxon>Pseudomonadota</taxon>
        <taxon>Betaproteobacteria</taxon>
        <taxon>Burkholderiales</taxon>
        <taxon>Burkholderiaceae</taxon>
        <taxon>Caballeronia</taxon>
    </lineage>
</organism>
<evidence type="ECO:0000256" key="3">
    <source>
        <dbReference type="ARBA" id="ARBA00023204"/>
    </source>
</evidence>
<dbReference type="SMART" id="SM00986">
    <property type="entry name" value="UDG"/>
    <property type="match status" value="1"/>
</dbReference>
<dbReference type="GO" id="GO:0004844">
    <property type="term" value="F:uracil DNA N-glycosylase activity"/>
    <property type="evidence" value="ECO:0007669"/>
    <property type="project" value="TreeGrafter"/>
</dbReference>
<feature type="domain" description="Uracil-DNA glycosylase-like" evidence="4">
    <location>
        <begin position="11"/>
        <end position="169"/>
    </location>
</feature>
<dbReference type="NCBIfam" id="NF007570">
    <property type="entry name" value="PRK10201.1"/>
    <property type="match status" value="1"/>
</dbReference>
<dbReference type="PANTHER" id="PTHR12159">
    <property type="entry name" value="G/T AND G/U MISMATCH-SPECIFIC DNA GLYCOSYLASE"/>
    <property type="match status" value="1"/>
</dbReference>
<dbReference type="AlphaFoldDB" id="A0A157ZC92"/>
<evidence type="ECO:0000256" key="1">
    <source>
        <dbReference type="ARBA" id="ARBA00022763"/>
    </source>
</evidence>
<dbReference type="Proteomes" id="UP000054911">
    <property type="component" value="Unassembled WGS sequence"/>
</dbReference>
<dbReference type="EMBL" id="FCOE02000002">
    <property type="protein sequence ID" value="SAK43156.1"/>
    <property type="molecule type" value="Genomic_DNA"/>
</dbReference>
<comment type="caution">
    <text evidence="5">The sequence shown here is derived from an EMBL/GenBank/DDBJ whole genome shotgun (WGS) entry which is preliminary data.</text>
</comment>
<dbReference type="CDD" id="cd10028">
    <property type="entry name" value="UDG-F2_TDG_MUG"/>
    <property type="match status" value="1"/>
</dbReference>
<keyword evidence="2" id="KW-0378">Hydrolase</keyword>
<evidence type="ECO:0000259" key="4">
    <source>
        <dbReference type="SMART" id="SM00986"/>
    </source>
</evidence>
<dbReference type="Gene3D" id="3.40.470.10">
    <property type="entry name" value="Uracil-DNA glycosylase-like domain"/>
    <property type="match status" value="1"/>
</dbReference>